<dbReference type="CDD" id="cd00761">
    <property type="entry name" value="Glyco_tranf_GTA_type"/>
    <property type="match status" value="1"/>
</dbReference>
<dbReference type="InterPro" id="IPR001173">
    <property type="entry name" value="Glyco_trans_2-like"/>
</dbReference>
<accession>A0A6I6R053</accession>
<evidence type="ECO:0000313" key="3">
    <source>
        <dbReference type="Proteomes" id="UP000464884"/>
    </source>
</evidence>
<organism evidence="2 3">
    <name type="scientific">Bifidobacterium adolescentis</name>
    <dbReference type="NCBI Taxonomy" id="1680"/>
    <lineage>
        <taxon>Bacteria</taxon>
        <taxon>Bacillati</taxon>
        <taxon>Actinomycetota</taxon>
        <taxon>Actinomycetes</taxon>
        <taxon>Bifidobacteriales</taxon>
        <taxon>Bifidobacteriaceae</taxon>
        <taxon>Bifidobacterium</taxon>
    </lineage>
</organism>
<reference evidence="2 3" key="1">
    <citation type="submission" date="2019-12" db="EMBL/GenBank/DDBJ databases">
        <title>Draft Genome Sequence of Bifidobacterium adolescentis ZJ2.</title>
        <authorList>
            <person name="Jin Z."/>
        </authorList>
    </citation>
    <scope>NUCLEOTIDE SEQUENCE [LARGE SCALE GENOMIC DNA]</scope>
    <source>
        <strain evidence="2 3">ZJ2</strain>
    </source>
</reference>
<dbReference type="GO" id="GO:0016758">
    <property type="term" value="F:hexosyltransferase activity"/>
    <property type="evidence" value="ECO:0007669"/>
    <property type="project" value="UniProtKB-ARBA"/>
</dbReference>
<dbReference type="AlphaFoldDB" id="A0A6I6R053"/>
<feature type="domain" description="Glycosyltransferase 2-like" evidence="1">
    <location>
        <begin position="10"/>
        <end position="135"/>
    </location>
</feature>
<dbReference type="EMBL" id="CP047129">
    <property type="protein sequence ID" value="QHB63352.1"/>
    <property type="molecule type" value="Genomic_DNA"/>
</dbReference>
<evidence type="ECO:0000313" key="2">
    <source>
        <dbReference type="EMBL" id="QHB63352.1"/>
    </source>
</evidence>
<dbReference type="Proteomes" id="UP000464884">
    <property type="component" value="Chromosome"/>
</dbReference>
<dbReference type="Gene3D" id="3.90.550.10">
    <property type="entry name" value="Spore Coat Polysaccharide Biosynthesis Protein SpsA, Chain A"/>
    <property type="match status" value="1"/>
</dbReference>
<protein>
    <submittedName>
        <fullName evidence="2">Glycosyltransferase</fullName>
    </submittedName>
</protein>
<gene>
    <name evidence="2" type="ORF">F3K97_09055</name>
</gene>
<dbReference type="PANTHER" id="PTHR22916:SF3">
    <property type="entry name" value="UDP-GLCNAC:BETAGAL BETA-1,3-N-ACETYLGLUCOSAMINYLTRANSFERASE-LIKE PROTEIN 1"/>
    <property type="match status" value="1"/>
</dbReference>
<proteinExistence type="predicted"/>
<dbReference type="PANTHER" id="PTHR22916">
    <property type="entry name" value="GLYCOSYLTRANSFERASE"/>
    <property type="match status" value="1"/>
</dbReference>
<dbReference type="SUPFAM" id="SSF53448">
    <property type="entry name" value="Nucleotide-diphospho-sugar transferases"/>
    <property type="match status" value="1"/>
</dbReference>
<sequence>MLTKSVPQVSVIIPAYNAEKYIEECVLSVLKQNYQNLEIIVVNDGSSDSTLSILMNMQKRFPSVLVFSKDNEGVSAARNFGISKAHGKYVLLLDSDDAYLPDSVSLLVETAERNKAQMVSFNFETLFPDGSIGERPVEYSFPDVKTSTGHECVEYIYAEHIGYFSWAFMYDRQFLVDLHILYPQGFALLEDALFLNKILRQCSRVAYVSKPCYRYRITEGSLSKRTSLATVDSAFKSLSEIQRIAHSEGSSIRFDAHVVRLYLYIYTLLIDCPASKEKSKLRHSIRKKVLETCSRNSFQLLCLSDKIKLILLKVFLLDNTHNIKDCVKKLLKKSSF</sequence>
<dbReference type="InterPro" id="IPR029044">
    <property type="entry name" value="Nucleotide-diphossugar_trans"/>
</dbReference>
<dbReference type="RefSeq" id="WP_117801349.1">
    <property type="nucleotide sequence ID" value="NZ_CP047129.1"/>
</dbReference>
<keyword evidence="2" id="KW-0808">Transferase</keyword>
<evidence type="ECO:0000259" key="1">
    <source>
        <dbReference type="Pfam" id="PF00535"/>
    </source>
</evidence>
<dbReference type="Pfam" id="PF00535">
    <property type="entry name" value="Glycos_transf_2"/>
    <property type="match status" value="1"/>
</dbReference>
<name>A0A6I6R053_BIFAD</name>